<keyword evidence="3" id="KW-0663">Pyridoxal phosphate</keyword>
<keyword evidence="2" id="KW-0808">Transferase</keyword>
<reference evidence="5" key="1">
    <citation type="submission" date="2022-02" db="EMBL/GenBank/DDBJ databases">
        <title>Vibrio sp. nov, a new bacterium isolated from seawater.</title>
        <authorList>
            <person name="Yuan Y."/>
        </authorList>
    </citation>
    <scope>NUCLEOTIDE SEQUENCE</scope>
    <source>
        <strain evidence="5">ZSDZ65</strain>
    </source>
</reference>
<dbReference type="InterPro" id="IPR004839">
    <property type="entry name" value="Aminotransferase_I/II_large"/>
</dbReference>
<dbReference type="PANTHER" id="PTHR13693:SF100">
    <property type="entry name" value="8-AMINO-7-OXONONANOATE SYNTHASE"/>
    <property type="match status" value="1"/>
</dbReference>
<gene>
    <name evidence="5" type="ORF">MD535_02755</name>
</gene>
<evidence type="ECO:0000256" key="1">
    <source>
        <dbReference type="ARBA" id="ARBA00001933"/>
    </source>
</evidence>
<organism evidence="5 6">
    <name type="scientific">Vibrio qingdaonensis</name>
    <dbReference type="NCBI Taxonomy" id="2829491"/>
    <lineage>
        <taxon>Bacteria</taxon>
        <taxon>Pseudomonadati</taxon>
        <taxon>Pseudomonadota</taxon>
        <taxon>Gammaproteobacteria</taxon>
        <taxon>Vibrionales</taxon>
        <taxon>Vibrionaceae</taxon>
        <taxon>Vibrio</taxon>
    </lineage>
</organism>
<protein>
    <submittedName>
        <fullName evidence="5">8-amino-7-oxononanoate synthase</fullName>
    </submittedName>
</protein>
<dbReference type="Proteomes" id="UP001155587">
    <property type="component" value="Unassembled WGS sequence"/>
</dbReference>
<comment type="cofactor">
    <cofactor evidence="1">
        <name>pyridoxal 5'-phosphate</name>
        <dbReference type="ChEBI" id="CHEBI:597326"/>
    </cofactor>
</comment>
<dbReference type="InterPro" id="IPR015422">
    <property type="entry name" value="PyrdxlP-dep_Trfase_small"/>
</dbReference>
<proteinExistence type="predicted"/>
<dbReference type="SUPFAM" id="SSF53383">
    <property type="entry name" value="PLP-dependent transferases"/>
    <property type="match status" value="1"/>
</dbReference>
<dbReference type="InterPro" id="IPR050087">
    <property type="entry name" value="AON_synthase_class-II"/>
</dbReference>
<dbReference type="Pfam" id="PF00155">
    <property type="entry name" value="Aminotran_1_2"/>
    <property type="match status" value="1"/>
</dbReference>
<evidence type="ECO:0000256" key="2">
    <source>
        <dbReference type="ARBA" id="ARBA00022679"/>
    </source>
</evidence>
<keyword evidence="6" id="KW-1185">Reference proteome</keyword>
<dbReference type="InterPro" id="IPR015424">
    <property type="entry name" value="PyrdxlP-dep_Trfase"/>
</dbReference>
<dbReference type="InterPro" id="IPR015421">
    <property type="entry name" value="PyrdxlP-dep_Trfase_major"/>
</dbReference>
<accession>A0A9X3HV78</accession>
<comment type="caution">
    <text evidence="5">The sequence shown here is derived from an EMBL/GenBank/DDBJ whole genome shotgun (WGS) entry which is preliminary data.</text>
</comment>
<dbReference type="Gene3D" id="3.90.1150.10">
    <property type="entry name" value="Aspartate Aminotransferase, domain 1"/>
    <property type="match status" value="1"/>
</dbReference>
<sequence length="389" mass="42256">MKQAFDSRIEQAISLRQQQGLLRRTQAIGDGNHRKFALNGERFINFSSNDYLGLAASEELALAYQQAIAKYGSGSGASPLVTGYSTSHANLDSALSEWLGYDNAIFFSSGFAANQALLFSLLEKGDLLLQDRLNHASLMEAGMLSPATMKRYRHGDLSHLASLFVPSTPTFAVTESVFSMDGDIAPVDEFIQQCQLANVMTMVDDAHGIGVLGDDGLGALSQCQRKPDILVVTFGKAFGLNGAAVLCSKAMSEYLTQFARHYIYSTAFSAAHASALLTALTMIQTQVWRREKLSELGAMFREGVAHLPAYVETQTPIKPWVMGDEVNTLALCSELKSNGIWTTAIRPPTVAKDTARLRITLSATHTSSDISALVNCLEESAKELPCQKR</sequence>
<dbReference type="GO" id="GO:0030170">
    <property type="term" value="F:pyridoxal phosphate binding"/>
    <property type="evidence" value="ECO:0007669"/>
    <property type="project" value="InterPro"/>
</dbReference>
<name>A0A9X3HV78_9VIBR</name>
<dbReference type="GO" id="GO:0009102">
    <property type="term" value="P:biotin biosynthetic process"/>
    <property type="evidence" value="ECO:0007669"/>
    <property type="project" value="TreeGrafter"/>
</dbReference>
<dbReference type="Gene3D" id="3.40.640.10">
    <property type="entry name" value="Type I PLP-dependent aspartate aminotransferase-like (Major domain)"/>
    <property type="match status" value="1"/>
</dbReference>
<dbReference type="EMBL" id="JAKRRY010000002">
    <property type="protein sequence ID" value="MCW8344948.1"/>
    <property type="molecule type" value="Genomic_DNA"/>
</dbReference>
<evidence type="ECO:0000313" key="6">
    <source>
        <dbReference type="Proteomes" id="UP001155587"/>
    </source>
</evidence>
<evidence type="ECO:0000259" key="4">
    <source>
        <dbReference type="Pfam" id="PF00155"/>
    </source>
</evidence>
<dbReference type="RefSeq" id="WP_265673405.1">
    <property type="nucleotide sequence ID" value="NZ_JAKRRY010000002.1"/>
</dbReference>
<evidence type="ECO:0000313" key="5">
    <source>
        <dbReference type="EMBL" id="MCW8344948.1"/>
    </source>
</evidence>
<dbReference type="GO" id="GO:0008710">
    <property type="term" value="F:8-amino-7-oxononanoate synthase activity"/>
    <property type="evidence" value="ECO:0007669"/>
    <property type="project" value="TreeGrafter"/>
</dbReference>
<evidence type="ECO:0000256" key="3">
    <source>
        <dbReference type="ARBA" id="ARBA00022898"/>
    </source>
</evidence>
<feature type="domain" description="Aminotransferase class I/classII large" evidence="4">
    <location>
        <begin position="43"/>
        <end position="375"/>
    </location>
</feature>
<dbReference type="PANTHER" id="PTHR13693">
    <property type="entry name" value="CLASS II AMINOTRANSFERASE/8-AMINO-7-OXONONANOATE SYNTHASE"/>
    <property type="match status" value="1"/>
</dbReference>
<dbReference type="AlphaFoldDB" id="A0A9X3HV78"/>